<protein>
    <recommendedName>
        <fullName evidence="9">Syndecan</fullName>
    </recommendedName>
</protein>
<evidence type="ECO:0000313" key="13">
    <source>
        <dbReference type="Proteomes" id="UP000694865"/>
    </source>
</evidence>
<evidence type="ECO:0000259" key="12">
    <source>
        <dbReference type="SMART" id="SM00294"/>
    </source>
</evidence>
<evidence type="ECO:0000256" key="7">
    <source>
        <dbReference type="ARBA" id="ARBA00023180"/>
    </source>
</evidence>
<keyword evidence="13" id="KW-1185">Reference proteome</keyword>
<dbReference type="InterPro" id="IPR001050">
    <property type="entry name" value="Syndecan"/>
</dbReference>
<dbReference type="InterPro" id="IPR030479">
    <property type="entry name" value="Syndecan_CS"/>
</dbReference>
<organism evidence="13 14">
    <name type="scientific">Saccoglossus kowalevskii</name>
    <name type="common">Acorn worm</name>
    <dbReference type="NCBI Taxonomy" id="10224"/>
    <lineage>
        <taxon>Eukaryota</taxon>
        <taxon>Metazoa</taxon>
        <taxon>Hemichordata</taxon>
        <taxon>Enteropneusta</taxon>
        <taxon>Harrimaniidae</taxon>
        <taxon>Saccoglossus</taxon>
    </lineage>
</organism>
<dbReference type="PANTHER" id="PTHR10915">
    <property type="entry name" value="SYNDECAN"/>
    <property type="match status" value="1"/>
</dbReference>
<keyword evidence="7 9" id="KW-0325">Glycoprotein</keyword>
<evidence type="ECO:0000256" key="9">
    <source>
        <dbReference type="RuleBase" id="RU000649"/>
    </source>
</evidence>
<dbReference type="InterPro" id="IPR027789">
    <property type="entry name" value="Syndecan/Neurexin_dom"/>
</dbReference>
<sequence length="188" mass="20340">MVKFSLSISGYEPYPVIDVTAEPSKKTIVEKTQKPGGPTKSSVTKAPKRPKPEPTEGVDNNKLPDIDIGGDSDITVDPADDKMSTISNDIIPDGENDVEFSTGPPNSIGNSAESTGTASFMELLFSNPAILAAIIAGGVIALLSAILLVMFIVYRMRKKDEGSYSLDEPKKYKDPNMYWKDTGKEFYA</sequence>
<gene>
    <name evidence="14" type="primary">LOC100375709</name>
</gene>
<evidence type="ECO:0000256" key="2">
    <source>
        <dbReference type="ARBA" id="ARBA00005343"/>
    </source>
</evidence>
<dbReference type="RefSeq" id="XP_006813762.1">
    <property type="nucleotide sequence ID" value="XM_006813699.1"/>
</dbReference>
<evidence type="ECO:0000256" key="3">
    <source>
        <dbReference type="ARBA" id="ARBA00022692"/>
    </source>
</evidence>
<dbReference type="GeneID" id="100375709"/>
<reference evidence="14" key="1">
    <citation type="submission" date="2025-08" db="UniProtKB">
        <authorList>
            <consortium name="RefSeq"/>
        </authorList>
    </citation>
    <scope>IDENTIFICATION</scope>
    <source>
        <tissue evidence="14">Testes</tissue>
    </source>
</reference>
<evidence type="ECO:0000256" key="5">
    <source>
        <dbReference type="ARBA" id="ARBA00022989"/>
    </source>
</evidence>
<evidence type="ECO:0000256" key="4">
    <source>
        <dbReference type="ARBA" id="ARBA00022974"/>
    </source>
</evidence>
<feature type="region of interest" description="Disordered" evidence="10">
    <location>
        <begin position="20"/>
        <end position="81"/>
    </location>
</feature>
<feature type="domain" description="Neurexin/syndecan/glycophorin C" evidence="12">
    <location>
        <begin position="153"/>
        <end position="171"/>
    </location>
</feature>
<keyword evidence="8 9" id="KW-0357">Heparan sulfate</keyword>
<keyword evidence="5 11" id="KW-1133">Transmembrane helix</keyword>
<evidence type="ECO:0000256" key="8">
    <source>
        <dbReference type="ARBA" id="ARBA00023207"/>
    </source>
</evidence>
<dbReference type="SMART" id="SM00294">
    <property type="entry name" value="4.1m"/>
    <property type="match status" value="1"/>
</dbReference>
<feature type="compositionally biased region" description="Basic and acidic residues" evidence="10">
    <location>
        <begin position="23"/>
        <end position="33"/>
    </location>
</feature>
<name>A0ABM0M171_SACKO</name>
<evidence type="ECO:0000313" key="14">
    <source>
        <dbReference type="RefSeq" id="XP_006813762.1"/>
    </source>
</evidence>
<dbReference type="InterPro" id="IPR003585">
    <property type="entry name" value="Neurexin-like"/>
</dbReference>
<dbReference type="PANTHER" id="PTHR10915:SF1">
    <property type="entry name" value="SYNDECAN"/>
    <property type="match status" value="1"/>
</dbReference>
<evidence type="ECO:0000256" key="11">
    <source>
        <dbReference type="SAM" id="Phobius"/>
    </source>
</evidence>
<evidence type="ECO:0000256" key="6">
    <source>
        <dbReference type="ARBA" id="ARBA00023136"/>
    </source>
</evidence>
<evidence type="ECO:0000256" key="1">
    <source>
        <dbReference type="ARBA" id="ARBA00004479"/>
    </source>
</evidence>
<dbReference type="Pfam" id="PF01034">
    <property type="entry name" value="Syndecan"/>
    <property type="match status" value="1"/>
</dbReference>
<comment type="function">
    <text evidence="9">Cell surface proteoglycan.</text>
</comment>
<evidence type="ECO:0000256" key="10">
    <source>
        <dbReference type="SAM" id="MobiDB-lite"/>
    </source>
</evidence>
<proteinExistence type="inferred from homology"/>
<accession>A0ABM0M171</accession>
<dbReference type="Proteomes" id="UP000694865">
    <property type="component" value="Unplaced"/>
</dbReference>
<keyword evidence="3 9" id="KW-0812">Transmembrane</keyword>
<comment type="similarity">
    <text evidence="2 9">Belongs to the syndecan proteoglycan family.</text>
</comment>
<comment type="subcellular location">
    <subcellularLocation>
        <location evidence="1 9">Membrane</location>
        <topology evidence="1 9">Single-pass type I membrane protein</topology>
    </subcellularLocation>
</comment>
<keyword evidence="4 9" id="KW-0654">Proteoglycan</keyword>
<keyword evidence="6 11" id="KW-0472">Membrane</keyword>
<feature type="transmembrane region" description="Helical" evidence="11">
    <location>
        <begin position="129"/>
        <end position="154"/>
    </location>
</feature>
<dbReference type="PROSITE" id="PS00964">
    <property type="entry name" value="SYNDECAN"/>
    <property type="match status" value="1"/>
</dbReference>